<keyword evidence="1" id="KW-0472">Membrane</keyword>
<dbReference type="RefSeq" id="WP_052219804.1">
    <property type="nucleotide sequence ID" value="NZ_LHUR01000005.1"/>
</dbReference>
<dbReference type="AlphaFoldDB" id="A0A0L6ZEY4"/>
<keyword evidence="3" id="KW-1185">Reference proteome</keyword>
<sequence length="80" mass="9211">MLKPGVNSHPLGSNLELFKTNNKIHEINDYCKSERINLAHYIYLLDAHKETSKIKNKNILLPISSLVLISLFISFLYIIN</sequence>
<evidence type="ECO:0000313" key="2">
    <source>
        <dbReference type="EMBL" id="KOA21535.1"/>
    </source>
</evidence>
<dbReference type="PATRIC" id="fig|1121318.3.peg.205"/>
<reference evidence="3" key="1">
    <citation type="submission" date="2015-08" db="EMBL/GenBank/DDBJ databases">
        <title>Genome sequence of the strict anaerobe Clostridium homopropionicum LuHBu1 (DSM 5847T).</title>
        <authorList>
            <person name="Poehlein A."/>
            <person name="Beck M."/>
            <person name="Schiel-Bengelsdorf B."/>
            <person name="Bengelsdorf F.R."/>
            <person name="Daniel R."/>
            <person name="Duerre P."/>
        </authorList>
    </citation>
    <scope>NUCLEOTIDE SEQUENCE [LARGE SCALE GENOMIC DNA]</scope>
    <source>
        <strain evidence="3">DSM 5847</strain>
    </source>
</reference>
<keyword evidence="1" id="KW-1133">Transmembrane helix</keyword>
<keyword evidence="1" id="KW-0812">Transmembrane</keyword>
<evidence type="ECO:0000256" key="1">
    <source>
        <dbReference type="SAM" id="Phobius"/>
    </source>
</evidence>
<organism evidence="2 3">
    <name type="scientific">Clostridium homopropionicum DSM 5847</name>
    <dbReference type="NCBI Taxonomy" id="1121318"/>
    <lineage>
        <taxon>Bacteria</taxon>
        <taxon>Bacillati</taxon>
        <taxon>Bacillota</taxon>
        <taxon>Clostridia</taxon>
        <taxon>Eubacteriales</taxon>
        <taxon>Clostridiaceae</taxon>
        <taxon>Clostridium</taxon>
    </lineage>
</organism>
<dbReference type="EMBL" id="LHUR01000005">
    <property type="protein sequence ID" value="KOA21535.1"/>
    <property type="molecule type" value="Genomic_DNA"/>
</dbReference>
<proteinExistence type="predicted"/>
<protein>
    <submittedName>
        <fullName evidence="2">Uncharacterized protein</fullName>
    </submittedName>
</protein>
<comment type="caution">
    <text evidence="2">The sequence shown here is derived from an EMBL/GenBank/DDBJ whole genome shotgun (WGS) entry which is preliminary data.</text>
</comment>
<dbReference type="Proteomes" id="UP000037043">
    <property type="component" value="Unassembled WGS sequence"/>
</dbReference>
<accession>A0A0L6ZEY4</accession>
<evidence type="ECO:0000313" key="3">
    <source>
        <dbReference type="Proteomes" id="UP000037043"/>
    </source>
</evidence>
<name>A0A0L6ZEY4_9CLOT</name>
<gene>
    <name evidence="2" type="ORF">CLHOM_02060</name>
</gene>
<feature type="transmembrane region" description="Helical" evidence="1">
    <location>
        <begin position="59"/>
        <end position="79"/>
    </location>
</feature>